<keyword evidence="8" id="KW-0862">Zinc</keyword>
<dbReference type="CDD" id="cd09274">
    <property type="entry name" value="RNase_HI_RT_Ty3"/>
    <property type="match status" value="1"/>
</dbReference>
<dbReference type="GO" id="GO:0008270">
    <property type="term" value="F:zinc ion binding"/>
    <property type="evidence" value="ECO:0007669"/>
    <property type="project" value="UniProtKB-KW"/>
</dbReference>
<dbReference type="CDD" id="cd01647">
    <property type="entry name" value="RT_LTR"/>
    <property type="match status" value="1"/>
</dbReference>
<feature type="domain" description="CCHC-type" evidence="10">
    <location>
        <begin position="265"/>
        <end position="278"/>
    </location>
</feature>
<dbReference type="InterPro" id="IPR012337">
    <property type="entry name" value="RNaseH-like_sf"/>
</dbReference>
<dbReference type="InterPro" id="IPR050951">
    <property type="entry name" value="Retrovirus_Pol_polyprotein"/>
</dbReference>
<evidence type="ECO:0000259" key="12">
    <source>
        <dbReference type="PROSITE" id="PS50994"/>
    </source>
</evidence>
<evidence type="ECO:0000313" key="13">
    <source>
        <dbReference type="EMBL" id="KAF4689619.1"/>
    </source>
</evidence>
<keyword evidence="4" id="KW-0540">Nuclease</keyword>
<evidence type="ECO:0000259" key="11">
    <source>
        <dbReference type="PROSITE" id="PS50878"/>
    </source>
</evidence>
<dbReference type="PANTHER" id="PTHR37984:SF5">
    <property type="entry name" value="PROTEIN NYNRIN-LIKE"/>
    <property type="match status" value="1"/>
</dbReference>
<dbReference type="Proteomes" id="UP000541610">
    <property type="component" value="Unassembled WGS sequence"/>
</dbReference>
<evidence type="ECO:0000256" key="6">
    <source>
        <dbReference type="ARBA" id="ARBA00022801"/>
    </source>
</evidence>
<dbReference type="InterPro" id="IPR036397">
    <property type="entry name" value="RNaseH_sf"/>
</dbReference>
<feature type="domain" description="Integrase catalytic" evidence="12">
    <location>
        <begin position="1441"/>
        <end position="1584"/>
    </location>
</feature>
<dbReference type="Gene3D" id="1.10.340.70">
    <property type="match status" value="1"/>
</dbReference>
<dbReference type="Gene3D" id="3.30.70.270">
    <property type="match status" value="2"/>
</dbReference>
<evidence type="ECO:0000256" key="2">
    <source>
        <dbReference type="ARBA" id="ARBA00022679"/>
    </source>
</evidence>
<evidence type="ECO:0000256" key="3">
    <source>
        <dbReference type="ARBA" id="ARBA00022695"/>
    </source>
</evidence>
<dbReference type="EC" id="2.7.7.49" evidence="1"/>
<dbReference type="InterPro" id="IPR000477">
    <property type="entry name" value="RT_dom"/>
</dbReference>
<dbReference type="SUPFAM" id="SSF53098">
    <property type="entry name" value="Ribonuclease H-like"/>
    <property type="match status" value="1"/>
</dbReference>
<evidence type="ECO:0000256" key="8">
    <source>
        <dbReference type="PROSITE-ProRule" id="PRU00047"/>
    </source>
</evidence>
<evidence type="ECO:0000256" key="1">
    <source>
        <dbReference type="ARBA" id="ARBA00012493"/>
    </source>
</evidence>
<dbReference type="GO" id="GO:0016787">
    <property type="term" value="F:hydrolase activity"/>
    <property type="evidence" value="ECO:0007669"/>
    <property type="project" value="UniProtKB-KW"/>
</dbReference>
<dbReference type="Gene3D" id="3.30.420.10">
    <property type="entry name" value="Ribonuclease H-like superfamily/Ribonuclease H"/>
    <property type="match status" value="1"/>
</dbReference>
<dbReference type="Gene3D" id="3.10.10.10">
    <property type="entry name" value="HIV Type 1 Reverse Transcriptase, subunit A, domain 1"/>
    <property type="match status" value="1"/>
</dbReference>
<dbReference type="FunFam" id="3.30.70.270:FF:000020">
    <property type="entry name" value="Transposon Tf2-6 polyprotein-like Protein"/>
    <property type="match status" value="1"/>
</dbReference>
<feature type="region of interest" description="Disordered" evidence="9">
    <location>
        <begin position="358"/>
        <end position="446"/>
    </location>
</feature>
<dbReference type="GO" id="GO:0004519">
    <property type="term" value="F:endonuclease activity"/>
    <property type="evidence" value="ECO:0007669"/>
    <property type="project" value="UniProtKB-KW"/>
</dbReference>
<dbReference type="GO" id="GO:0003676">
    <property type="term" value="F:nucleic acid binding"/>
    <property type="evidence" value="ECO:0007669"/>
    <property type="project" value="InterPro"/>
</dbReference>
<dbReference type="PROSITE" id="PS50878">
    <property type="entry name" value="RT_POL"/>
    <property type="match status" value="1"/>
</dbReference>
<dbReference type="InterPro" id="IPR041588">
    <property type="entry name" value="Integrase_H2C2"/>
</dbReference>
<evidence type="ECO:0000256" key="4">
    <source>
        <dbReference type="ARBA" id="ARBA00022722"/>
    </source>
</evidence>
<dbReference type="OrthoDB" id="912127at2759"/>
<dbReference type="EMBL" id="JABANP010000119">
    <property type="protein sequence ID" value="KAF4689619.1"/>
    <property type="molecule type" value="Genomic_DNA"/>
</dbReference>
<evidence type="ECO:0000256" key="5">
    <source>
        <dbReference type="ARBA" id="ARBA00022759"/>
    </source>
</evidence>
<keyword evidence="3" id="KW-0548">Nucleotidyltransferase</keyword>
<protein>
    <recommendedName>
        <fullName evidence="1">RNA-directed DNA polymerase</fullName>
        <ecNumber evidence="1">2.7.7.49</ecNumber>
    </recommendedName>
</protein>
<evidence type="ECO:0000256" key="9">
    <source>
        <dbReference type="SAM" id="MobiDB-lite"/>
    </source>
</evidence>
<dbReference type="Pfam" id="PF00078">
    <property type="entry name" value="RVT_1"/>
    <property type="match status" value="1"/>
</dbReference>
<name>A0A7J6P0J1_PEROL</name>
<proteinExistence type="predicted"/>
<feature type="region of interest" description="Disordered" evidence="9">
    <location>
        <begin position="723"/>
        <end position="751"/>
    </location>
</feature>
<dbReference type="InterPro" id="IPR036875">
    <property type="entry name" value="Znf_CCHC_sf"/>
</dbReference>
<dbReference type="InterPro" id="IPR043128">
    <property type="entry name" value="Rev_trsase/Diguanyl_cyclase"/>
</dbReference>
<feature type="domain" description="Reverse transcriptase" evidence="11">
    <location>
        <begin position="838"/>
        <end position="1029"/>
    </location>
</feature>
<dbReference type="Gene3D" id="4.10.60.10">
    <property type="entry name" value="Zinc finger, CCHC-type"/>
    <property type="match status" value="1"/>
</dbReference>
<dbReference type="GO" id="GO:0015074">
    <property type="term" value="P:DNA integration"/>
    <property type="evidence" value="ECO:0007669"/>
    <property type="project" value="InterPro"/>
</dbReference>
<gene>
    <name evidence="13" type="ORF">FOZ60_001317</name>
</gene>
<dbReference type="Pfam" id="PF17921">
    <property type="entry name" value="Integrase_H2C2"/>
    <property type="match status" value="1"/>
</dbReference>
<evidence type="ECO:0000313" key="14">
    <source>
        <dbReference type="Proteomes" id="UP000541610"/>
    </source>
</evidence>
<keyword evidence="6" id="KW-0378">Hydrolase</keyword>
<feature type="region of interest" description="Disordered" evidence="9">
    <location>
        <begin position="313"/>
        <end position="342"/>
    </location>
</feature>
<dbReference type="InterPro" id="IPR041373">
    <property type="entry name" value="RT_RNaseH"/>
</dbReference>
<feature type="compositionally biased region" description="Basic residues" evidence="9">
    <location>
        <begin position="362"/>
        <end position="374"/>
    </location>
</feature>
<dbReference type="SUPFAM" id="SSF57756">
    <property type="entry name" value="Retrovirus zinc finger-like domains"/>
    <property type="match status" value="1"/>
</dbReference>
<dbReference type="InterPro" id="IPR001878">
    <property type="entry name" value="Znf_CCHC"/>
</dbReference>
<dbReference type="SUPFAM" id="SSF56672">
    <property type="entry name" value="DNA/RNA polymerases"/>
    <property type="match status" value="1"/>
</dbReference>
<dbReference type="Gene3D" id="2.40.70.10">
    <property type="entry name" value="Acid Proteases"/>
    <property type="match status" value="1"/>
</dbReference>
<keyword evidence="7" id="KW-0695">RNA-directed DNA polymerase</keyword>
<dbReference type="PANTHER" id="PTHR37984">
    <property type="entry name" value="PROTEIN CBG26694"/>
    <property type="match status" value="1"/>
</dbReference>
<keyword evidence="8" id="KW-0479">Metal-binding</keyword>
<dbReference type="PROSITE" id="PS50158">
    <property type="entry name" value="ZF_CCHC"/>
    <property type="match status" value="1"/>
</dbReference>
<keyword evidence="2" id="KW-0808">Transferase</keyword>
<dbReference type="SMART" id="SM00343">
    <property type="entry name" value="ZnF_C2HC"/>
    <property type="match status" value="1"/>
</dbReference>
<evidence type="ECO:0000256" key="7">
    <source>
        <dbReference type="ARBA" id="ARBA00022918"/>
    </source>
</evidence>
<dbReference type="InterPro" id="IPR001584">
    <property type="entry name" value="Integrase_cat-core"/>
</dbReference>
<keyword evidence="5" id="KW-0255">Endonuclease</keyword>
<accession>A0A7J6P0J1</accession>
<feature type="compositionally biased region" description="Basic and acidic residues" evidence="9">
    <location>
        <begin position="415"/>
        <end position="446"/>
    </location>
</feature>
<dbReference type="InterPro" id="IPR021109">
    <property type="entry name" value="Peptidase_aspartic_dom_sf"/>
</dbReference>
<dbReference type="PROSITE" id="PS50994">
    <property type="entry name" value="INTEGRASE"/>
    <property type="match status" value="1"/>
</dbReference>
<keyword evidence="8" id="KW-0863">Zinc-finger</keyword>
<comment type="caution">
    <text evidence="13">The sequence shown here is derived from an EMBL/GenBank/DDBJ whole genome shotgun (WGS) entry which is preliminary data.</text>
</comment>
<sequence length="1584" mass="179270">MSDASTEKMDALTDKLTQLTEMVTQMTQVRDARSSSSSSATTAGLRLPNIVLPVYRSTDDLDDFLHQLRSILETTETPTKHWVALLKQQVMQDKRAFDLVRLAESQYHSELEGAKSEDDYRNYYKKVQSFLSSKRGKPKEEKTLDLLTKFNAMSQNADETVEEFSVRFLDLHHDLQKLIPNIYLTTSQEQDGSTKVDDLQLQLQFIVKLREEIRKEIVARQTKYDSIQLLLEAARRFENFHNPTKSAPCPSPANETTVWCSALQCYRCGREGHFARDCTFTDRGWSRRPAENRVSQAGWDQQPINKAEISLRPASEPWGSSGAAGGSQGTSSQSMSPPRSFYDQASFDESQWVTNRDFFSKGRGKGRKGGKGKAKGYGYRQGTARRGQAPRKRYKVSLLDSVRRHEDDQSSPDSSVHRGKEREEAEKASQSKTHESTSRANPRDSDDFLAMPLYVNAGDIGQDVSRRQILATSVSPRHDLPGVRTLIDTCCSISLVSRDHAQYLQSLGYRCGKVASPIEVGMASEEATFRTDLVQEVPLCFDGDSDHAVRMECPVIDGLQWPLILGINHLTLLNARINCVDRIVQIGHNHWRTVLDCTESTSGSRSDLVSNTVDLVRCNFSTVLQPGLNEVNVCFSQKEVTLPDNAWVKDVGINGNGKYFVVDGPLDTSSIAFGSFNVLVANISPVPIQLRSYEPIGRIVNGGSEKLSDSLRAQLRAEKEKLDEAREEIFREPDRDLPPTGAAEDHSGPRGDTEYAALVLRAIKLEECKELSTQQRADLEKVITKYCRAFHLPGEPFSEVKGYKHRIETGDHPPIYCTPYAIPESQVQFVKTELDRMVAEGICRPSNSPWSSPVLIVSKKDEHGEKVRPRLVVDYRRLNAITQFDSYPLPQISTLLSKLSGKCYFSKLDMYSGFWHIAMAEEHISKTSFTTPYGIYEYLRLPFGLQGAPASFMRMVATVFADMLCQTDSNGDVCLAAYMDDLLVSSRSWKDHLAHLARVFERCLEKGVRLKPSKCYFGLSQIDYVGYRVSREGIFPDPLKASEIAHISTPTGKTQLKAFLGLSGYYRDHIRDYASRTFHLRRLTRDNVSWRWSAIEQSEFDDIKNSLSDSVLVHPDFKRPFIVQADGSSRGLGAALCQLDDNGRERPVKFASRALSAAESKWSTEQIELLAIFWAVERWHYYLFGRRFKIVTDHDNLRWLLNVSPRKPRLCRWVLRLCEYDFDIVHRKGAQQTNVDFFSRYPPSASGESNNPDEHVRSYCAVCHSDGKRRRLGSDSLLVPSVPSLSSSALYAGVNVAVDSQEKPPLRLPSRQDIIESQRRDPAVSQIIQNLPQSGDDSFYRLDPIDGALLMVAPYPDAWDIPEDVEKLVIPAEHQLTFLRYFHIQPDSAHRGREATLSSIGRSFWWPNLARTVKKFCKHCLGCQLRKKSNDQMVGRLRTSIYTKPFSALGIDLIEMPPGESDIEGHPYHFIFHAVCLFSNFVIARPLRSKSMGVVARCLFDEVICHHGYFNTVRSDRGREFCNSLLDELYKIGHVEIQRTSSLRAQFNGQCERAHRFPMDALAILCSGREEIWARSSGRSFYNR</sequence>
<reference evidence="13 14" key="1">
    <citation type="submission" date="2020-04" db="EMBL/GenBank/DDBJ databases">
        <title>Perkinsus olseni comparative genomics.</title>
        <authorList>
            <person name="Bogema D.R."/>
        </authorList>
    </citation>
    <scope>NUCLEOTIDE SEQUENCE [LARGE SCALE GENOMIC DNA]</scope>
    <source>
        <strain evidence="13">00978-12</strain>
    </source>
</reference>
<dbReference type="Pfam" id="PF17917">
    <property type="entry name" value="RT_RNaseH"/>
    <property type="match status" value="1"/>
</dbReference>
<dbReference type="Pfam" id="PF00098">
    <property type="entry name" value="zf-CCHC"/>
    <property type="match status" value="1"/>
</dbReference>
<dbReference type="GO" id="GO:0003964">
    <property type="term" value="F:RNA-directed DNA polymerase activity"/>
    <property type="evidence" value="ECO:0007669"/>
    <property type="project" value="UniProtKB-KW"/>
</dbReference>
<evidence type="ECO:0000259" key="10">
    <source>
        <dbReference type="PROSITE" id="PS50158"/>
    </source>
</evidence>
<dbReference type="InterPro" id="IPR043502">
    <property type="entry name" value="DNA/RNA_pol_sf"/>
</dbReference>
<organism evidence="13 14">
    <name type="scientific">Perkinsus olseni</name>
    <name type="common">Perkinsus atlanticus</name>
    <dbReference type="NCBI Taxonomy" id="32597"/>
    <lineage>
        <taxon>Eukaryota</taxon>
        <taxon>Sar</taxon>
        <taxon>Alveolata</taxon>
        <taxon>Perkinsozoa</taxon>
        <taxon>Perkinsea</taxon>
        <taxon>Perkinsida</taxon>
        <taxon>Perkinsidae</taxon>
        <taxon>Perkinsus</taxon>
    </lineage>
</organism>